<organism evidence="5 6">
    <name type="scientific">Craterilacuibacter sinensis</name>
    <dbReference type="NCBI Taxonomy" id="2686017"/>
    <lineage>
        <taxon>Bacteria</taxon>
        <taxon>Pseudomonadati</taxon>
        <taxon>Pseudomonadota</taxon>
        <taxon>Betaproteobacteria</taxon>
        <taxon>Neisseriales</taxon>
        <taxon>Neisseriaceae</taxon>
        <taxon>Craterilacuibacter</taxon>
    </lineage>
</organism>
<proteinExistence type="predicted"/>
<accession>A0A845BL05</accession>
<protein>
    <submittedName>
        <fullName evidence="5">Chemotaxis protein</fullName>
    </submittedName>
</protein>
<dbReference type="GO" id="GO:0016020">
    <property type="term" value="C:membrane"/>
    <property type="evidence" value="ECO:0007669"/>
    <property type="project" value="InterPro"/>
</dbReference>
<comment type="caution">
    <text evidence="5">The sequence shown here is derived from an EMBL/GenBank/DDBJ whole genome shotgun (WGS) entry which is preliminary data.</text>
</comment>
<keyword evidence="1 2" id="KW-0807">Transducer</keyword>
<dbReference type="PANTHER" id="PTHR32089">
    <property type="entry name" value="METHYL-ACCEPTING CHEMOTAXIS PROTEIN MCPB"/>
    <property type="match status" value="1"/>
</dbReference>
<dbReference type="EMBL" id="WSSB01000008">
    <property type="protein sequence ID" value="MXR37347.1"/>
    <property type="molecule type" value="Genomic_DNA"/>
</dbReference>
<evidence type="ECO:0000256" key="1">
    <source>
        <dbReference type="ARBA" id="ARBA00023224"/>
    </source>
</evidence>
<dbReference type="InterPro" id="IPR025991">
    <property type="entry name" value="Chemoreceptor_zinc-bind_dom"/>
</dbReference>
<reference evidence="5 6" key="1">
    <citation type="submission" date="2019-12" db="EMBL/GenBank/DDBJ databases">
        <title>Neisseriaceae gen. nov. sp. Genome sequencing and assembly.</title>
        <authorList>
            <person name="Liu Z."/>
            <person name="Li A."/>
        </authorList>
    </citation>
    <scope>NUCLEOTIDE SEQUENCE [LARGE SCALE GENOMIC DNA]</scope>
    <source>
        <strain evidence="5 6">B2N2-7</strain>
    </source>
</reference>
<dbReference type="Gene3D" id="1.20.120.30">
    <property type="entry name" value="Aspartate receptor, ligand-binding domain"/>
    <property type="match status" value="1"/>
</dbReference>
<dbReference type="InterPro" id="IPR004089">
    <property type="entry name" value="MCPsignal_dom"/>
</dbReference>
<dbReference type="Gene3D" id="1.10.287.950">
    <property type="entry name" value="Methyl-accepting chemotaxis protein"/>
    <property type="match status" value="1"/>
</dbReference>
<evidence type="ECO:0000256" key="2">
    <source>
        <dbReference type="PROSITE-ProRule" id="PRU00284"/>
    </source>
</evidence>
<keyword evidence="6" id="KW-1185">Reference proteome</keyword>
<evidence type="ECO:0000313" key="5">
    <source>
        <dbReference type="EMBL" id="MXR37347.1"/>
    </source>
</evidence>
<evidence type="ECO:0000259" key="4">
    <source>
        <dbReference type="PROSITE" id="PS50111"/>
    </source>
</evidence>
<keyword evidence="3" id="KW-1133">Transmembrane helix</keyword>
<sequence>MSKDLELLSATSKASRRTLFLEQKFILSCIVFVCLVWIVAGISIYQRGAGFSNISVPLMAVGFACYAYWHQRRPLAVLAEIEYVLRLAAQGETHVRLTRTKGLGEVGKVAWSLNDLLDIIEAHSKDIATCFERAGQGDYSRPALSSGLPGEFAQSMENINVALRSMQEAAEFDAKNRLSSQLHALNTGNLLRNLKGNQQDLLRATQEMAGMQGMAEQNLDGAQRSRQTVEELDSEFEQITGNMQTLSGSARHLGEASTRIVDTVRIITEITEQTNLLALNAAIEAARAGEVGRGFAVVADEVRKLADRTHAATLEIGKVINSLHQRVETMVAQTLALEAQSSSVSQRVSGFRTQFEHVAESAQSTIDSLACAKDMTFSSLVKLDHIIYMQNSYIALEQNGEGSEAQATNIGHTQCRLGNWYYEGAGKSDYSHLPGYQALEKPHAQVHGAVQRAMQTVKGDWLHDAKVLQQIIAHMHEAEIGSNQVIEQVGRIFNRQKQARSSVDKRPDGVPA</sequence>
<feature type="domain" description="Methyl-accepting transducer" evidence="4">
    <location>
        <begin position="214"/>
        <end position="414"/>
    </location>
</feature>
<evidence type="ECO:0000313" key="6">
    <source>
        <dbReference type="Proteomes" id="UP000467214"/>
    </source>
</evidence>
<feature type="transmembrane region" description="Helical" evidence="3">
    <location>
        <begin position="25"/>
        <end position="45"/>
    </location>
</feature>
<dbReference type="Proteomes" id="UP000467214">
    <property type="component" value="Unassembled WGS sequence"/>
</dbReference>
<dbReference type="Pfam" id="PF13682">
    <property type="entry name" value="CZB"/>
    <property type="match status" value="1"/>
</dbReference>
<dbReference type="GO" id="GO:0007165">
    <property type="term" value="P:signal transduction"/>
    <property type="evidence" value="ECO:0007669"/>
    <property type="project" value="UniProtKB-KW"/>
</dbReference>
<keyword evidence="3" id="KW-0812">Transmembrane</keyword>
<keyword evidence="3" id="KW-0472">Membrane</keyword>
<dbReference type="SMART" id="SM00283">
    <property type="entry name" value="MA"/>
    <property type="match status" value="1"/>
</dbReference>
<dbReference type="RefSeq" id="WP_160796865.1">
    <property type="nucleotide sequence ID" value="NZ_WSSB01000008.1"/>
</dbReference>
<evidence type="ECO:0000256" key="3">
    <source>
        <dbReference type="SAM" id="Phobius"/>
    </source>
</evidence>
<gene>
    <name evidence="5" type="ORF">GQF02_10215</name>
</gene>
<dbReference type="PROSITE" id="PS50111">
    <property type="entry name" value="CHEMOTAXIS_TRANSDUC_2"/>
    <property type="match status" value="1"/>
</dbReference>
<dbReference type="PANTHER" id="PTHR32089:SF112">
    <property type="entry name" value="LYSOZYME-LIKE PROTEIN-RELATED"/>
    <property type="match status" value="1"/>
</dbReference>
<feature type="transmembrane region" description="Helical" evidence="3">
    <location>
        <begin position="51"/>
        <end position="69"/>
    </location>
</feature>
<dbReference type="Gene3D" id="1.20.120.1530">
    <property type="match status" value="1"/>
</dbReference>
<dbReference type="SUPFAM" id="SSF58104">
    <property type="entry name" value="Methyl-accepting chemotaxis protein (MCP) signaling domain"/>
    <property type="match status" value="1"/>
</dbReference>
<dbReference type="AlphaFoldDB" id="A0A845BL05"/>
<name>A0A845BL05_9NEIS</name>
<dbReference type="Pfam" id="PF00015">
    <property type="entry name" value="MCPsignal"/>
    <property type="match status" value="1"/>
</dbReference>